<evidence type="ECO:0000313" key="2">
    <source>
        <dbReference type="Proteomes" id="UP001239111"/>
    </source>
</evidence>
<accession>A0ACC2NPW1</accession>
<gene>
    <name evidence="1" type="ORF">QAD02_004562</name>
</gene>
<dbReference type="EMBL" id="CM056743">
    <property type="protein sequence ID" value="KAJ8673300.1"/>
    <property type="molecule type" value="Genomic_DNA"/>
</dbReference>
<protein>
    <submittedName>
        <fullName evidence="1">Uncharacterized protein</fullName>
    </submittedName>
</protein>
<sequence>MPNNPLLDVDIDESHKHKNFFYLVAFPRHLVIILHVMWTHLLMTCSCRWKEWILPQGHPTRKLLRTTNRRKGVAAKPPNGHAYGECRHPCRTGTQPDRPAYSRATLR</sequence>
<reference evidence="1" key="1">
    <citation type="submission" date="2023-04" db="EMBL/GenBank/DDBJ databases">
        <title>A chromosome-level genome assembly of the parasitoid wasp Eretmocerus hayati.</title>
        <authorList>
            <person name="Zhong Y."/>
            <person name="Liu S."/>
            <person name="Liu Y."/>
        </authorList>
    </citation>
    <scope>NUCLEOTIDE SEQUENCE</scope>
    <source>
        <strain evidence="1">ZJU_SS_LIU_2023</strain>
    </source>
</reference>
<evidence type="ECO:0000313" key="1">
    <source>
        <dbReference type="EMBL" id="KAJ8673300.1"/>
    </source>
</evidence>
<dbReference type="Proteomes" id="UP001239111">
    <property type="component" value="Chromosome 3"/>
</dbReference>
<keyword evidence="2" id="KW-1185">Reference proteome</keyword>
<proteinExistence type="predicted"/>
<name>A0ACC2NPW1_9HYME</name>
<comment type="caution">
    <text evidence="1">The sequence shown here is derived from an EMBL/GenBank/DDBJ whole genome shotgun (WGS) entry which is preliminary data.</text>
</comment>
<organism evidence="1 2">
    <name type="scientific">Eretmocerus hayati</name>
    <dbReference type="NCBI Taxonomy" id="131215"/>
    <lineage>
        <taxon>Eukaryota</taxon>
        <taxon>Metazoa</taxon>
        <taxon>Ecdysozoa</taxon>
        <taxon>Arthropoda</taxon>
        <taxon>Hexapoda</taxon>
        <taxon>Insecta</taxon>
        <taxon>Pterygota</taxon>
        <taxon>Neoptera</taxon>
        <taxon>Endopterygota</taxon>
        <taxon>Hymenoptera</taxon>
        <taxon>Apocrita</taxon>
        <taxon>Proctotrupomorpha</taxon>
        <taxon>Chalcidoidea</taxon>
        <taxon>Aphelinidae</taxon>
        <taxon>Aphelininae</taxon>
        <taxon>Eretmocerus</taxon>
    </lineage>
</organism>